<reference evidence="5" key="1">
    <citation type="submission" date="2025-08" db="UniProtKB">
        <authorList>
            <consortium name="Ensembl"/>
        </authorList>
    </citation>
    <scope>IDENTIFICATION</scope>
</reference>
<dbReference type="PROSITE" id="PS50297">
    <property type="entry name" value="ANK_REP_REGION"/>
    <property type="match status" value="3"/>
</dbReference>
<dbReference type="Pfam" id="PF12796">
    <property type="entry name" value="Ank_2"/>
    <property type="match status" value="3"/>
</dbReference>
<organism evidence="5 6">
    <name type="scientific">Nothoprocta perdicaria</name>
    <name type="common">Chilean tinamou</name>
    <name type="synonym">Crypturus perdicarius</name>
    <dbReference type="NCBI Taxonomy" id="30464"/>
    <lineage>
        <taxon>Eukaryota</taxon>
        <taxon>Metazoa</taxon>
        <taxon>Chordata</taxon>
        <taxon>Craniata</taxon>
        <taxon>Vertebrata</taxon>
        <taxon>Euteleostomi</taxon>
        <taxon>Archelosauria</taxon>
        <taxon>Archosauria</taxon>
        <taxon>Dinosauria</taxon>
        <taxon>Saurischia</taxon>
        <taxon>Theropoda</taxon>
        <taxon>Coelurosauria</taxon>
        <taxon>Aves</taxon>
        <taxon>Palaeognathae</taxon>
        <taxon>Tinamiformes</taxon>
        <taxon>Tinamidae</taxon>
        <taxon>Nothoprocta</taxon>
    </lineage>
</organism>
<feature type="repeat" description="ANK" evidence="3">
    <location>
        <begin position="293"/>
        <end position="325"/>
    </location>
</feature>
<dbReference type="PANTHER" id="PTHR24201">
    <property type="entry name" value="ANK_REP_REGION DOMAIN-CONTAINING PROTEIN"/>
    <property type="match status" value="1"/>
</dbReference>
<dbReference type="SMART" id="SM00248">
    <property type="entry name" value="ANK"/>
    <property type="match status" value="9"/>
</dbReference>
<evidence type="ECO:0000313" key="6">
    <source>
        <dbReference type="Proteomes" id="UP000694420"/>
    </source>
</evidence>
<sequence length="536" mass="59438">RPGPAAPLPAPSPRELPVKKKQNYGSVHEAVKAGDVEQLASMIKSGAAINKVDLPHKFTPLHWAAHSGSLECLHWLLWHGADITQVSVRGWTAAHLAAIRGQDACMQALLLNGANVEAQDDRGCTPSHLAAAHGQSYTLQTILRSGNVNVSDRNDWKPVHYAAFHGRLGCLQLLVRWGACVDDVDNNGNLPAHLAAMEGHLLCFKFLASKMSNVKCTLKARNDHGETPRDLAERFYKDNILQYIDGMEKQGEHPETQEVLAFPAHAAAFKGDLITLRKLVKSGIININERDDTGATLLHKAAGQGHIHCLQWLIEMGADCDITNEAGETPKDVAKRFAQLAAVELLTQRTGDSNSDDEELDANNIKFFERHGVEGSTDSKEDLTLDKAEKRNARIRAYRKIQELQQLLEIAYSNYRQLGGITEEERRTKKEEREMEKAVKELEAQLEYERIRREKLESQLDDSRAELSLLRKSLEKSRIPPAVSIATFSRQLRMSSRYLEWPRCPGKGTSGAALSGGSVSKIPVLLPSRLGPPRPL</sequence>
<gene>
    <name evidence="5" type="primary">ANKRD42</name>
</gene>
<keyword evidence="6" id="KW-1185">Reference proteome</keyword>
<keyword evidence="1" id="KW-0677">Repeat</keyword>
<dbReference type="Ensembl" id="ENSNPET00000005157.1">
    <property type="protein sequence ID" value="ENSNPEP00000005030.1"/>
    <property type="gene ID" value="ENSNPEG00000003825.1"/>
</dbReference>
<dbReference type="SUPFAM" id="SSF48403">
    <property type="entry name" value="Ankyrin repeat"/>
    <property type="match status" value="1"/>
</dbReference>
<dbReference type="AlphaFoldDB" id="A0A8C6YTQ6"/>
<proteinExistence type="predicted"/>
<evidence type="ECO:0000256" key="4">
    <source>
        <dbReference type="SAM" id="Coils"/>
    </source>
</evidence>
<dbReference type="InterPro" id="IPR002110">
    <property type="entry name" value="Ankyrin_rpt"/>
</dbReference>
<feature type="repeat" description="ANK" evidence="3">
    <location>
        <begin position="56"/>
        <end position="88"/>
    </location>
</feature>
<name>A0A8C6YTQ6_NOTPE</name>
<dbReference type="InterPro" id="IPR050776">
    <property type="entry name" value="Ank_Repeat/CDKN_Inhibitor"/>
</dbReference>
<evidence type="ECO:0000313" key="5">
    <source>
        <dbReference type="Ensembl" id="ENSNPEP00000005030.1"/>
    </source>
</evidence>
<protein>
    <submittedName>
        <fullName evidence="5">Ankyrin repeat domain 42</fullName>
    </submittedName>
</protein>
<dbReference type="PROSITE" id="PS50088">
    <property type="entry name" value="ANK_REPEAT"/>
    <property type="match status" value="4"/>
</dbReference>
<feature type="repeat" description="ANK" evidence="3">
    <location>
        <begin position="89"/>
        <end position="121"/>
    </location>
</feature>
<dbReference type="Gene3D" id="1.25.40.20">
    <property type="entry name" value="Ankyrin repeat-containing domain"/>
    <property type="match status" value="3"/>
</dbReference>
<feature type="coiled-coil region" evidence="4">
    <location>
        <begin position="421"/>
        <end position="473"/>
    </location>
</feature>
<keyword evidence="2 3" id="KW-0040">ANK repeat</keyword>
<feature type="repeat" description="ANK" evidence="3">
    <location>
        <begin position="154"/>
        <end position="186"/>
    </location>
</feature>
<evidence type="ECO:0000256" key="1">
    <source>
        <dbReference type="ARBA" id="ARBA00022737"/>
    </source>
</evidence>
<evidence type="ECO:0000256" key="2">
    <source>
        <dbReference type="ARBA" id="ARBA00023043"/>
    </source>
</evidence>
<dbReference type="Proteomes" id="UP000694420">
    <property type="component" value="Unplaced"/>
</dbReference>
<evidence type="ECO:0000256" key="3">
    <source>
        <dbReference type="PROSITE-ProRule" id="PRU00023"/>
    </source>
</evidence>
<accession>A0A8C6YTQ6</accession>
<reference evidence="5" key="2">
    <citation type="submission" date="2025-09" db="UniProtKB">
        <authorList>
            <consortium name="Ensembl"/>
        </authorList>
    </citation>
    <scope>IDENTIFICATION</scope>
</reference>
<dbReference type="InterPro" id="IPR036770">
    <property type="entry name" value="Ankyrin_rpt-contain_sf"/>
</dbReference>
<dbReference type="PANTHER" id="PTHR24201:SF2">
    <property type="entry name" value="ANKYRIN REPEAT DOMAIN-CONTAINING PROTEIN 42"/>
    <property type="match status" value="1"/>
</dbReference>
<keyword evidence="4" id="KW-0175">Coiled coil</keyword>